<dbReference type="RefSeq" id="WP_120710727.1">
    <property type="nucleotide sequence ID" value="NZ_RBCJ01000001.1"/>
</dbReference>
<dbReference type="Proteomes" id="UP000276603">
    <property type="component" value="Unassembled WGS sequence"/>
</dbReference>
<dbReference type="PANTHER" id="PTHR43877">
    <property type="entry name" value="AMINOALKYLPHOSPHONATE N-ACETYLTRANSFERASE-RELATED-RELATED"/>
    <property type="match status" value="1"/>
</dbReference>
<dbReference type="InterPro" id="IPR016181">
    <property type="entry name" value="Acyl_CoA_acyltransferase"/>
</dbReference>
<gene>
    <name evidence="4" type="ORF">D7Z94_06805</name>
</gene>
<dbReference type="PROSITE" id="PS51186">
    <property type="entry name" value="GNAT"/>
    <property type="match status" value="1"/>
</dbReference>
<dbReference type="EMBL" id="RBCJ01000001">
    <property type="protein sequence ID" value="RKN83521.1"/>
    <property type="molecule type" value="Genomic_DNA"/>
</dbReference>
<proteinExistence type="predicted"/>
<dbReference type="SUPFAM" id="SSF55729">
    <property type="entry name" value="Acyl-CoA N-acyltransferases (Nat)"/>
    <property type="match status" value="1"/>
</dbReference>
<protein>
    <submittedName>
        <fullName evidence="4">GNAT family N-acetyltransferase</fullName>
    </submittedName>
</protein>
<dbReference type="Pfam" id="PF00583">
    <property type="entry name" value="Acetyltransf_1"/>
    <property type="match status" value="1"/>
</dbReference>
<organism evidence="4 5">
    <name type="scientific">Ulvibacterium marinum</name>
    <dbReference type="NCBI Taxonomy" id="2419782"/>
    <lineage>
        <taxon>Bacteria</taxon>
        <taxon>Pseudomonadati</taxon>
        <taxon>Bacteroidota</taxon>
        <taxon>Flavobacteriia</taxon>
        <taxon>Flavobacteriales</taxon>
        <taxon>Flavobacteriaceae</taxon>
        <taxon>Ulvibacterium</taxon>
    </lineage>
</organism>
<evidence type="ECO:0000259" key="3">
    <source>
        <dbReference type="PROSITE" id="PS51186"/>
    </source>
</evidence>
<dbReference type="PANTHER" id="PTHR43877:SF2">
    <property type="entry name" value="AMINOALKYLPHOSPHONATE N-ACETYLTRANSFERASE-RELATED"/>
    <property type="match status" value="1"/>
</dbReference>
<dbReference type="InterPro" id="IPR000182">
    <property type="entry name" value="GNAT_dom"/>
</dbReference>
<dbReference type="AlphaFoldDB" id="A0A3B0CEI6"/>
<evidence type="ECO:0000256" key="1">
    <source>
        <dbReference type="ARBA" id="ARBA00022679"/>
    </source>
</evidence>
<evidence type="ECO:0000313" key="5">
    <source>
        <dbReference type="Proteomes" id="UP000276603"/>
    </source>
</evidence>
<dbReference type="Gene3D" id="3.40.630.30">
    <property type="match status" value="1"/>
</dbReference>
<name>A0A3B0CEI6_9FLAO</name>
<dbReference type="OrthoDB" id="9805924at2"/>
<comment type="caution">
    <text evidence="4">The sequence shown here is derived from an EMBL/GenBank/DDBJ whole genome shotgun (WGS) entry which is preliminary data.</text>
</comment>
<sequence>MKVKFEIVIIEYIPKLLAMMGKFNAIYDYPFNAIITEQNLTEFLGNASLGRLWLIYAKSKPIGYFVLTFGFSFEYGGRDAFIDELFIEEDFRQRGVGKKTMKFVLSEAKRLHIKAVHLEVEKHNKKGHQLYIKSGFMSTYRELLTNCLIE</sequence>
<keyword evidence="5" id="KW-1185">Reference proteome</keyword>
<reference evidence="4 5" key="1">
    <citation type="submission" date="2018-10" db="EMBL/GenBank/DDBJ databases">
        <title>Ulvibacterium marinum gen. nov., sp. nov., a novel marine bacterium of the family Flavobacteriaceae, isolated from a culture of the green alga Ulva prolifera.</title>
        <authorList>
            <person name="Zhang Z."/>
        </authorList>
    </citation>
    <scope>NUCLEOTIDE SEQUENCE [LARGE SCALE GENOMIC DNA]</scope>
    <source>
        <strain evidence="4 5">CCMM003</strain>
    </source>
</reference>
<keyword evidence="1 4" id="KW-0808">Transferase</keyword>
<evidence type="ECO:0000313" key="4">
    <source>
        <dbReference type="EMBL" id="RKN83521.1"/>
    </source>
</evidence>
<evidence type="ECO:0000256" key="2">
    <source>
        <dbReference type="ARBA" id="ARBA00023315"/>
    </source>
</evidence>
<dbReference type="GO" id="GO:0016747">
    <property type="term" value="F:acyltransferase activity, transferring groups other than amino-acyl groups"/>
    <property type="evidence" value="ECO:0007669"/>
    <property type="project" value="InterPro"/>
</dbReference>
<feature type="domain" description="N-acetyltransferase" evidence="3">
    <location>
        <begin position="7"/>
        <end position="150"/>
    </location>
</feature>
<dbReference type="CDD" id="cd04301">
    <property type="entry name" value="NAT_SF"/>
    <property type="match status" value="1"/>
</dbReference>
<accession>A0A3B0CEI6</accession>
<keyword evidence="2" id="KW-0012">Acyltransferase</keyword>
<dbReference type="InterPro" id="IPR050832">
    <property type="entry name" value="Bact_Acetyltransf"/>
</dbReference>